<evidence type="ECO:0000313" key="2">
    <source>
        <dbReference type="Proteomes" id="UP001497535"/>
    </source>
</evidence>
<name>A0ACB0YUL7_MELEN</name>
<keyword evidence="2" id="KW-1185">Reference proteome</keyword>
<organism evidence="1 2">
    <name type="scientific">Meloidogyne enterolobii</name>
    <name type="common">Root-knot nematode worm</name>
    <name type="synonym">Meloidogyne mayaguensis</name>
    <dbReference type="NCBI Taxonomy" id="390850"/>
    <lineage>
        <taxon>Eukaryota</taxon>
        <taxon>Metazoa</taxon>
        <taxon>Ecdysozoa</taxon>
        <taxon>Nematoda</taxon>
        <taxon>Chromadorea</taxon>
        <taxon>Rhabditida</taxon>
        <taxon>Tylenchina</taxon>
        <taxon>Tylenchomorpha</taxon>
        <taxon>Tylenchoidea</taxon>
        <taxon>Meloidogynidae</taxon>
        <taxon>Meloidogyninae</taxon>
        <taxon>Meloidogyne</taxon>
    </lineage>
</organism>
<dbReference type="Proteomes" id="UP001497535">
    <property type="component" value="Unassembled WGS sequence"/>
</dbReference>
<protein>
    <submittedName>
        <fullName evidence="1">Uncharacterized protein</fullName>
    </submittedName>
</protein>
<gene>
    <name evidence="1" type="ORF">MENTE1834_LOCUS16782</name>
</gene>
<reference evidence="1" key="1">
    <citation type="submission" date="2023-11" db="EMBL/GenBank/DDBJ databases">
        <authorList>
            <person name="Poullet M."/>
        </authorList>
    </citation>
    <scope>NUCLEOTIDE SEQUENCE</scope>
    <source>
        <strain evidence="1">E1834</strain>
    </source>
</reference>
<accession>A0ACB0YUL7</accession>
<comment type="caution">
    <text evidence="1">The sequence shown here is derived from an EMBL/GenBank/DDBJ whole genome shotgun (WGS) entry which is preliminary data.</text>
</comment>
<evidence type="ECO:0000313" key="1">
    <source>
        <dbReference type="EMBL" id="CAK5063561.1"/>
    </source>
</evidence>
<sequence>MQSELIALADNGKIYGWRDLWLERYKQLSYTGLGRVLQYGMGIRYFASSGEIKSASICSEQIGIDKKNNSLNKNANRILLMVALVSASPECTLPDHGSLLQPILFCQLDVVIAILKKLLNAPIESQPAIVCEQIEGNRNIFHVAVQNAYSKTNADQADLDATDSRLSTASQKSDTVEADAVKTRDFTNFLDVVDILMPSVGSDDTNEDSSLFILCANDTCSYTWTGEEHTPQKIYECKTCGLVGTFVVVLNAPCFVIEIMTANLKKHLQPLIVTAGRNANVKLWSLEIMQRGNNCFLECYNDLH</sequence>
<proteinExistence type="predicted"/>
<dbReference type="EMBL" id="CAVMJV010000019">
    <property type="protein sequence ID" value="CAK5063561.1"/>
    <property type="molecule type" value="Genomic_DNA"/>
</dbReference>